<organism evidence="2 3">
    <name type="scientific">Rhododendron simsii</name>
    <name type="common">Sims's rhododendron</name>
    <dbReference type="NCBI Taxonomy" id="118357"/>
    <lineage>
        <taxon>Eukaryota</taxon>
        <taxon>Viridiplantae</taxon>
        <taxon>Streptophyta</taxon>
        <taxon>Embryophyta</taxon>
        <taxon>Tracheophyta</taxon>
        <taxon>Spermatophyta</taxon>
        <taxon>Magnoliopsida</taxon>
        <taxon>eudicotyledons</taxon>
        <taxon>Gunneridae</taxon>
        <taxon>Pentapetalae</taxon>
        <taxon>asterids</taxon>
        <taxon>Ericales</taxon>
        <taxon>Ericaceae</taxon>
        <taxon>Ericoideae</taxon>
        <taxon>Rhodoreae</taxon>
        <taxon>Rhododendron</taxon>
    </lineage>
</organism>
<dbReference type="Proteomes" id="UP000626092">
    <property type="component" value="Unassembled WGS sequence"/>
</dbReference>
<sequence>MFNDGIRQPTSRIHLLSSPPAPWDPLSVAVELIKRGRQGIDPFDDNRQPRIEIGAAVPVDETRQKSSSVVNRAPSNVPNEDFMGLGIESAVPLEKARSFKSALLGARETSKEEIEKRITKFTDSDDEDMDSKETLKQSLGLGHCDFKADMAEGIKTAVWIRLLLLTIEFYDEESLLVTVTKLAYHHFLSGESPLGTDGKLEMIGNLEAWLLHLLLGDSGMYNITGNELDCTSEEIQVFIVVTHLIRQIQMMCGVTVIVVHVALERKRLVIDGAWDVKSGNGAVAWLDDMIMERMIKDVLSKMIIKARDRNEICGIKLNRHCPQLSHVFFADDVLLFLKAEVLNCDNIKAILKDYGIASGPEECNIQWVAEVIDHVKGNWNRDLLAQIVTKEEVQKIVSIPISQFKRGDSLVWHHTKNGNYSIKTGYHLTFQALSPQANGPSSSFTPNKKLWDVIWQLNIPHKMRHFWWRASSNSLATKENLMRRRCGSSKT</sequence>
<accession>A0A834HFG3</accession>
<dbReference type="Pfam" id="PF13966">
    <property type="entry name" value="zf-RVT"/>
    <property type="match status" value="1"/>
</dbReference>
<dbReference type="EMBL" id="WJXA01000002">
    <property type="protein sequence ID" value="KAF7151490.1"/>
    <property type="molecule type" value="Genomic_DNA"/>
</dbReference>
<gene>
    <name evidence="2" type="ORF">RHSIM_Rhsim02G0165900</name>
</gene>
<evidence type="ECO:0000313" key="3">
    <source>
        <dbReference type="Proteomes" id="UP000626092"/>
    </source>
</evidence>
<keyword evidence="3" id="KW-1185">Reference proteome</keyword>
<evidence type="ECO:0000313" key="2">
    <source>
        <dbReference type="EMBL" id="KAF7151490.1"/>
    </source>
</evidence>
<reference evidence="2" key="1">
    <citation type="submission" date="2019-11" db="EMBL/GenBank/DDBJ databases">
        <authorList>
            <person name="Liu Y."/>
            <person name="Hou J."/>
            <person name="Li T.-Q."/>
            <person name="Guan C.-H."/>
            <person name="Wu X."/>
            <person name="Wu H.-Z."/>
            <person name="Ling F."/>
            <person name="Zhang R."/>
            <person name="Shi X.-G."/>
            <person name="Ren J.-P."/>
            <person name="Chen E.-F."/>
            <person name="Sun J.-M."/>
        </authorList>
    </citation>
    <scope>NUCLEOTIDE SEQUENCE</scope>
    <source>
        <strain evidence="2">Adult_tree_wgs_1</strain>
        <tissue evidence="2">Leaves</tissue>
    </source>
</reference>
<dbReference type="AlphaFoldDB" id="A0A834HFG3"/>
<comment type="caution">
    <text evidence="2">The sequence shown here is derived from an EMBL/GenBank/DDBJ whole genome shotgun (WGS) entry which is preliminary data.</text>
</comment>
<protein>
    <recommendedName>
        <fullName evidence="1">Reverse transcriptase zinc-binding domain-containing protein</fullName>
    </recommendedName>
</protein>
<dbReference type="OrthoDB" id="1748441at2759"/>
<evidence type="ECO:0000259" key="1">
    <source>
        <dbReference type="Pfam" id="PF13966"/>
    </source>
</evidence>
<feature type="domain" description="Reverse transcriptase zinc-binding" evidence="1">
    <location>
        <begin position="442"/>
        <end position="487"/>
    </location>
</feature>
<dbReference type="InterPro" id="IPR026960">
    <property type="entry name" value="RVT-Znf"/>
</dbReference>
<proteinExistence type="predicted"/>
<name>A0A834HFG3_RHOSS</name>